<dbReference type="AlphaFoldDB" id="A0A6B0UQ62"/>
<reference evidence="1" key="1">
    <citation type="submission" date="2019-12" db="EMBL/GenBank/DDBJ databases">
        <title>An insight into the sialome of adult female Ixodes ricinus ticks feeding for 6 days.</title>
        <authorList>
            <person name="Perner J."/>
            <person name="Ribeiro J.M.C."/>
        </authorList>
    </citation>
    <scope>NUCLEOTIDE SEQUENCE</scope>
    <source>
        <strain evidence="1">Semi-engorged</strain>
        <tissue evidence="1">Salivary glands</tissue>
    </source>
</reference>
<organism evidence="1">
    <name type="scientific">Ixodes ricinus</name>
    <name type="common">Common tick</name>
    <name type="synonym">Acarus ricinus</name>
    <dbReference type="NCBI Taxonomy" id="34613"/>
    <lineage>
        <taxon>Eukaryota</taxon>
        <taxon>Metazoa</taxon>
        <taxon>Ecdysozoa</taxon>
        <taxon>Arthropoda</taxon>
        <taxon>Chelicerata</taxon>
        <taxon>Arachnida</taxon>
        <taxon>Acari</taxon>
        <taxon>Parasitiformes</taxon>
        <taxon>Ixodida</taxon>
        <taxon>Ixodoidea</taxon>
        <taxon>Ixodidae</taxon>
        <taxon>Ixodinae</taxon>
        <taxon>Ixodes</taxon>
    </lineage>
</organism>
<accession>A0A6B0UQ62</accession>
<name>A0A6B0UQ62_IXORI</name>
<sequence length="126" mass="13604">MTSLVLAWVANGRSEATGQSALVCVGGRFPTAACASTAHCLLQPFTMLAEMNLLDSSGLELRIFDRSAELGVVPYEDTLRKRLGPNSMMVKFWASSECVSCGARPQETNSYFCFLQNVPLASCVVC</sequence>
<proteinExistence type="predicted"/>
<dbReference type="EMBL" id="GIFC01009812">
    <property type="protein sequence ID" value="MXU91895.1"/>
    <property type="molecule type" value="Transcribed_RNA"/>
</dbReference>
<evidence type="ECO:0000313" key="1">
    <source>
        <dbReference type="EMBL" id="MXU91895.1"/>
    </source>
</evidence>
<protein>
    <submittedName>
        <fullName evidence="1">Uncharacterized protein</fullName>
    </submittedName>
</protein>